<organism evidence="4 5">
    <name type="scientific">Thiothrix nivea (strain ATCC 35100 / DSM 5205 / JP2)</name>
    <dbReference type="NCBI Taxonomy" id="870187"/>
    <lineage>
        <taxon>Bacteria</taxon>
        <taxon>Pseudomonadati</taxon>
        <taxon>Pseudomonadota</taxon>
        <taxon>Gammaproteobacteria</taxon>
        <taxon>Thiotrichales</taxon>
        <taxon>Thiotrichaceae</taxon>
        <taxon>Thiothrix</taxon>
    </lineage>
</organism>
<dbReference type="EMBL" id="JH651384">
    <property type="protein sequence ID" value="EIJ34889.1"/>
    <property type="molecule type" value="Genomic_DNA"/>
</dbReference>
<dbReference type="AlphaFoldDB" id="A0A656HI46"/>
<dbReference type="GO" id="GO:0005524">
    <property type="term" value="F:ATP binding"/>
    <property type="evidence" value="ECO:0007669"/>
    <property type="project" value="UniProtKB-KW"/>
</dbReference>
<feature type="domain" description="ABC transporter" evidence="3">
    <location>
        <begin position="7"/>
        <end position="236"/>
    </location>
</feature>
<sequence>MPEQPVLSVESVSKHYGALCAVNKVSFQLGKGFHALLGPNGAGKSTLFQLLTGLFAPDQGDILLNGISIRRDLPQALAQMGVVFQQPALDLDLSVQANLDFYARLHGMGKADIRARSTAELAQLELTKAATKPCRALSGGNRRKVELARALLTRPRLLLMDEATVGLDPASRAALLAYVHRLCREQGLSVLWATHLIDEAEQADQVLVMHKGKLLAQAKPADLVEQTAAPSLLDAFFHLSGDSPQGSFQPFANL</sequence>
<accession>A0A656HI46</accession>
<dbReference type="NCBIfam" id="TIGR03864">
    <property type="entry name" value="PQQ_ABC_ATP"/>
    <property type="match status" value="1"/>
</dbReference>
<evidence type="ECO:0000256" key="2">
    <source>
        <dbReference type="ARBA" id="ARBA00022840"/>
    </source>
</evidence>
<evidence type="ECO:0000256" key="1">
    <source>
        <dbReference type="ARBA" id="ARBA00022741"/>
    </source>
</evidence>
<dbReference type="Pfam" id="PF00005">
    <property type="entry name" value="ABC_tran"/>
    <property type="match status" value="1"/>
</dbReference>
<evidence type="ECO:0000313" key="4">
    <source>
        <dbReference type="EMBL" id="EIJ34889.1"/>
    </source>
</evidence>
<keyword evidence="1" id="KW-0547">Nucleotide-binding</keyword>
<dbReference type="GO" id="GO:0016887">
    <property type="term" value="F:ATP hydrolysis activity"/>
    <property type="evidence" value="ECO:0007669"/>
    <property type="project" value="InterPro"/>
</dbReference>
<reference evidence="5" key="1">
    <citation type="journal article" date="2011" name="Stand. Genomic Sci.">
        <title>Genome sequence of the filamentous, gliding Thiothrix nivea neotype strain (JP2(T)).</title>
        <authorList>
            <person name="Lapidus A."/>
            <person name="Nolan M."/>
            <person name="Lucas S."/>
            <person name="Glavina Del Rio T."/>
            <person name="Tice H."/>
            <person name="Cheng J.F."/>
            <person name="Tapia R."/>
            <person name="Han C."/>
            <person name="Goodwin L."/>
            <person name="Pitluck S."/>
            <person name="Liolios K."/>
            <person name="Pagani I."/>
            <person name="Ivanova N."/>
            <person name="Huntemann M."/>
            <person name="Mavromatis K."/>
            <person name="Mikhailova N."/>
            <person name="Pati A."/>
            <person name="Chen A."/>
            <person name="Palaniappan K."/>
            <person name="Land M."/>
            <person name="Brambilla E.M."/>
            <person name="Rohde M."/>
            <person name="Abt B."/>
            <person name="Verbarg S."/>
            <person name="Goker M."/>
            <person name="Bristow J."/>
            <person name="Eisen J.A."/>
            <person name="Markowitz V."/>
            <person name="Hugenholtz P."/>
            <person name="Kyrpides N.C."/>
            <person name="Klenk H.P."/>
            <person name="Woyke T."/>
        </authorList>
    </citation>
    <scope>NUCLEOTIDE SEQUENCE [LARGE SCALE GENOMIC DNA]</scope>
    <source>
        <strain evidence="5">ATCC 35100 / DSM 5205 / JP2</strain>
    </source>
</reference>
<dbReference type="OrthoDB" id="5560252at2"/>
<dbReference type="PROSITE" id="PS50893">
    <property type="entry name" value="ABC_TRANSPORTER_2"/>
    <property type="match status" value="1"/>
</dbReference>
<dbReference type="Gene3D" id="3.40.50.300">
    <property type="entry name" value="P-loop containing nucleotide triphosphate hydrolases"/>
    <property type="match status" value="1"/>
</dbReference>
<keyword evidence="2 4" id="KW-0067">ATP-binding</keyword>
<evidence type="ECO:0000313" key="5">
    <source>
        <dbReference type="Proteomes" id="UP000005317"/>
    </source>
</evidence>
<dbReference type="Proteomes" id="UP000005317">
    <property type="component" value="Unassembled WGS sequence"/>
</dbReference>
<name>A0A656HI46_THINJ</name>
<dbReference type="RefSeq" id="WP_002708807.1">
    <property type="nucleotide sequence ID" value="NZ_JH651384.1"/>
</dbReference>
<keyword evidence="5" id="KW-1185">Reference proteome</keyword>
<evidence type="ECO:0000259" key="3">
    <source>
        <dbReference type="PROSITE" id="PS50893"/>
    </source>
</evidence>
<dbReference type="InterPro" id="IPR003439">
    <property type="entry name" value="ABC_transporter-like_ATP-bd"/>
</dbReference>
<dbReference type="InterPro" id="IPR022467">
    <property type="entry name" value="ABC_transprt_ATP-bd_su_PQQ"/>
</dbReference>
<dbReference type="InterPro" id="IPR027417">
    <property type="entry name" value="P-loop_NTPase"/>
</dbReference>
<dbReference type="PANTHER" id="PTHR43038:SF7">
    <property type="entry name" value="ABC TRANSPORT SYSTEM ATP-BINDING PROTEIN"/>
    <property type="match status" value="1"/>
</dbReference>
<dbReference type="SUPFAM" id="SSF52540">
    <property type="entry name" value="P-loop containing nucleoside triphosphate hydrolases"/>
    <property type="match status" value="1"/>
</dbReference>
<dbReference type="PANTHER" id="PTHR43038">
    <property type="entry name" value="ATP-BINDING CASSETTE, SUB-FAMILY H, MEMBER 1"/>
    <property type="match status" value="1"/>
</dbReference>
<gene>
    <name evidence="4" type="ORF">Thini_2335</name>
</gene>
<dbReference type="InterPro" id="IPR017871">
    <property type="entry name" value="ABC_transporter-like_CS"/>
</dbReference>
<dbReference type="SMART" id="SM00382">
    <property type="entry name" value="AAA"/>
    <property type="match status" value="1"/>
</dbReference>
<dbReference type="InterPro" id="IPR003593">
    <property type="entry name" value="AAA+_ATPase"/>
</dbReference>
<dbReference type="PROSITE" id="PS00211">
    <property type="entry name" value="ABC_TRANSPORTER_1"/>
    <property type="match status" value="1"/>
</dbReference>
<protein>
    <submittedName>
        <fullName evidence="4">ABC transporter, ATP-binding subunit, PQQ-dependent alcohol dehydrogenase system</fullName>
    </submittedName>
</protein>
<proteinExistence type="predicted"/>